<keyword evidence="3" id="KW-0808">Transferase</keyword>
<accession>A0A371NEP6</accession>
<dbReference type="EC" id="2.1.1.72" evidence="1"/>
<gene>
    <name evidence="9" type="ORF">C7452_0469</name>
</gene>
<dbReference type="InterPro" id="IPR029063">
    <property type="entry name" value="SAM-dependent_MTases_sf"/>
</dbReference>
<evidence type="ECO:0000256" key="5">
    <source>
        <dbReference type="ARBA" id="ARBA00022747"/>
    </source>
</evidence>
<dbReference type="GO" id="GO:0009307">
    <property type="term" value="P:DNA restriction-modification system"/>
    <property type="evidence" value="ECO:0007669"/>
    <property type="project" value="UniProtKB-KW"/>
</dbReference>
<keyword evidence="5" id="KW-0680">Restriction system</keyword>
<protein>
    <recommendedName>
        <fullName evidence="1">site-specific DNA-methyltransferase (adenine-specific)</fullName>
        <ecNumber evidence="1">2.1.1.72</ecNumber>
    </recommendedName>
</protein>
<evidence type="ECO:0000256" key="2">
    <source>
        <dbReference type="ARBA" id="ARBA00022603"/>
    </source>
</evidence>
<dbReference type="PANTHER" id="PTHR42933:SF3">
    <property type="entry name" value="TYPE I RESTRICTION ENZYME MJAVIII METHYLASE SUBUNIT"/>
    <property type="match status" value="1"/>
</dbReference>
<dbReference type="GO" id="GO:0003677">
    <property type="term" value="F:DNA binding"/>
    <property type="evidence" value="ECO:0007669"/>
    <property type="project" value="InterPro"/>
</dbReference>
<dbReference type="InterPro" id="IPR003356">
    <property type="entry name" value="DNA_methylase_A-5"/>
</dbReference>
<evidence type="ECO:0000256" key="4">
    <source>
        <dbReference type="ARBA" id="ARBA00022691"/>
    </source>
</evidence>
<dbReference type="Pfam" id="PF02384">
    <property type="entry name" value="N6_Mtase"/>
    <property type="match status" value="1"/>
</dbReference>
<evidence type="ECO:0000256" key="6">
    <source>
        <dbReference type="ARBA" id="ARBA00047942"/>
    </source>
</evidence>
<keyword evidence="10" id="KW-1185">Reference proteome</keyword>
<dbReference type="InterPro" id="IPR022749">
    <property type="entry name" value="D12N6_MeTrfase_N"/>
</dbReference>
<name>A0A371NEP6_9EURY</name>
<keyword evidence="2" id="KW-0489">Methyltransferase</keyword>
<keyword evidence="4" id="KW-0949">S-adenosyl-L-methionine</keyword>
<dbReference type="PRINTS" id="PR00507">
    <property type="entry name" value="N12N6MTFRASE"/>
</dbReference>
<comment type="catalytic activity">
    <reaction evidence="6">
        <text>a 2'-deoxyadenosine in DNA + S-adenosyl-L-methionine = an N(6)-methyl-2'-deoxyadenosine in DNA + S-adenosyl-L-homocysteine + H(+)</text>
        <dbReference type="Rhea" id="RHEA:15197"/>
        <dbReference type="Rhea" id="RHEA-COMP:12418"/>
        <dbReference type="Rhea" id="RHEA-COMP:12419"/>
        <dbReference type="ChEBI" id="CHEBI:15378"/>
        <dbReference type="ChEBI" id="CHEBI:57856"/>
        <dbReference type="ChEBI" id="CHEBI:59789"/>
        <dbReference type="ChEBI" id="CHEBI:90615"/>
        <dbReference type="ChEBI" id="CHEBI:90616"/>
        <dbReference type="EC" id="2.1.1.72"/>
    </reaction>
</comment>
<dbReference type="GO" id="GO:0008170">
    <property type="term" value="F:N-methyltransferase activity"/>
    <property type="evidence" value="ECO:0007669"/>
    <property type="project" value="InterPro"/>
</dbReference>
<dbReference type="EMBL" id="QREL01000001">
    <property type="protein sequence ID" value="REE28458.1"/>
    <property type="molecule type" value="Genomic_DNA"/>
</dbReference>
<dbReference type="PANTHER" id="PTHR42933">
    <property type="entry name" value="SLR6095 PROTEIN"/>
    <property type="match status" value="1"/>
</dbReference>
<dbReference type="Pfam" id="PF12161">
    <property type="entry name" value="HsdM_N"/>
    <property type="match status" value="1"/>
</dbReference>
<dbReference type="GO" id="GO:0009007">
    <property type="term" value="F:site-specific DNA-methyltransferase (adenine-specific) activity"/>
    <property type="evidence" value="ECO:0007669"/>
    <property type="project" value="UniProtKB-EC"/>
</dbReference>
<evidence type="ECO:0000259" key="8">
    <source>
        <dbReference type="Pfam" id="PF12161"/>
    </source>
</evidence>
<evidence type="ECO:0000256" key="1">
    <source>
        <dbReference type="ARBA" id="ARBA00011900"/>
    </source>
</evidence>
<dbReference type="Gene3D" id="3.40.50.150">
    <property type="entry name" value="Vaccinia Virus protein VP39"/>
    <property type="match status" value="1"/>
</dbReference>
<dbReference type="PROSITE" id="PS00092">
    <property type="entry name" value="N6_MTASE"/>
    <property type="match status" value="1"/>
</dbReference>
<feature type="domain" description="N6 adenine-specific DNA methyltransferase N-terminal" evidence="8">
    <location>
        <begin position="10"/>
        <end position="146"/>
    </location>
</feature>
<evidence type="ECO:0000259" key="7">
    <source>
        <dbReference type="Pfam" id="PF02384"/>
    </source>
</evidence>
<sequence>MTNNFQEIVTFIWDLADLLRGPYKRNEYQKVILPFTVLKRFDSVLEHSKRDVLEAYNKYKDTIENLDPILRGVAKDKDGNELGFYNYSKYDFKSLIQDPEHIEENLIHYLDSFSPNVRDIFDNFHIKDHITRLSKANLLFLLVKKFSESKVDLHPDNVSNHEMGTIFEELIRRFSEQSNEEAGEHFTPRDVVKLMTRLLFIENGVHLKEEGLIKKIYDPACGTGGMLTSCKNFINEINDSVDVVLYGQEINEEIYAICKADMLIKGENAENIKGPSSTLSDDQLPDEHFDFMISNPPYGRKWEQDKEAVTKEAERGFEGRFGAGLPSIKDGQLLFLQHMLSKMKTDERSRIAVITNGSPLFSGDAGSGESNIRRWIIENDYLEAIIGLPDQLFYNTGIKTYIWVLTNEKPPERVGKIQLVDATSKYVKMRKSLGNKRHKIRDQDIEEILDLYCKFEENELSKVLDNEDFGYTKVTVERPLQVNLEVTEKRLENLYTVTSFKNLAKSKSKDLEVKLQEEEEGRKKQQEIIEALRTIEGHYKNWDNFEARVKKALRRFKLSSALIKNIIPALSEHDETADYVTDSKGNLKPDPRLRDTENVPLKEDIDEYFQWEVLTYYSDAWMDRKKDKIGYEINFTKYFYKYEPPRPLEEIEKDIKKTTAEILELIKEDLDEI</sequence>
<organism evidence="9 10">
    <name type="scientific">Methanothermobacter defluvii</name>
    <dbReference type="NCBI Taxonomy" id="49339"/>
    <lineage>
        <taxon>Archaea</taxon>
        <taxon>Methanobacteriati</taxon>
        <taxon>Methanobacteriota</taxon>
        <taxon>Methanomada group</taxon>
        <taxon>Methanobacteria</taxon>
        <taxon>Methanobacteriales</taxon>
        <taxon>Methanobacteriaceae</taxon>
        <taxon>Methanothermobacter</taxon>
    </lineage>
</organism>
<evidence type="ECO:0000313" key="10">
    <source>
        <dbReference type="Proteomes" id="UP000256864"/>
    </source>
</evidence>
<dbReference type="InterPro" id="IPR002052">
    <property type="entry name" value="DNA_methylase_N6_adenine_CS"/>
</dbReference>
<dbReference type="CDD" id="cd02440">
    <property type="entry name" value="AdoMet_MTases"/>
    <property type="match status" value="1"/>
</dbReference>
<feature type="domain" description="DNA methylase adenine-specific" evidence="7">
    <location>
        <begin position="160"/>
        <end position="468"/>
    </location>
</feature>
<proteinExistence type="predicted"/>
<dbReference type="AlphaFoldDB" id="A0A371NEP6"/>
<dbReference type="Proteomes" id="UP000256864">
    <property type="component" value="Unassembled WGS sequence"/>
</dbReference>
<dbReference type="InterPro" id="IPR051537">
    <property type="entry name" value="DNA_Adenine_Mtase"/>
</dbReference>
<reference evidence="9 10" key="1">
    <citation type="submission" date="2018-07" db="EMBL/GenBank/DDBJ databases">
        <title>Genomic Encyclopedia of Type Strains, Phase IV (KMG-IV): sequencing the most valuable type-strain genomes for metagenomic binning, comparative biology and taxonomic classification.</title>
        <authorList>
            <person name="Goeker M."/>
        </authorList>
    </citation>
    <scope>NUCLEOTIDE SEQUENCE [LARGE SCALE GENOMIC DNA]</scope>
    <source>
        <strain evidence="9 10">DSM 7466</strain>
    </source>
</reference>
<dbReference type="GO" id="GO:0032259">
    <property type="term" value="P:methylation"/>
    <property type="evidence" value="ECO:0007669"/>
    <property type="project" value="UniProtKB-KW"/>
</dbReference>
<comment type="caution">
    <text evidence="9">The sequence shown here is derived from an EMBL/GenBank/DDBJ whole genome shotgun (WGS) entry which is preliminary data.</text>
</comment>
<evidence type="ECO:0000256" key="3">
    <source>
        <dbReference type="ARBA" id="ARBA00022679"/>
    </source>
</evidence>
<dbReference type="SUPFAM" id="SSF53335">
    <property type="entry name" value="S-adenosyl-L-methionine-dependent methyltransferases"/>
    <property type="match status" value="1"/>
</dbReference>
<dbReference type="SMR" id="A0A371NEP6"/>
<dbReference type="RefSeq" id="WP_074359223.1">
    <property type="nucleotide sequence ID" value="NZ_QREL01000001.1"/>
</dbReference>
<evidence type="ECO:0000313" key="9">
    <source>
        <dbReference type="EMBL" id="REE28458.1"/>
    </source>
</evidence>